<organism evidence="1 2">
    <name type="scientific">Sphingobacterium alimentarium</name>
    <dbReference type="NCBI Taxonomy" id="797292"/>
    <lineage>
        <taxon>Bacteria</taxon>
        <taxon>Pseudomonadati</taxon>
        <taxon>Bacteroidota</taxon>
        <taxon>Sphingobacteriia</taxon>
        <taxon>Sphingobacteriales</taxon>
        <taxon>Sphingobacteriaceae</taxon>
        <taxon>Sphingobacterium</taxon>
    </lineage>
</organism>
<dbReference type="EMBL" id="SMBZ01000074">
    <property type="protein sequence ID" value="TCV05362.1"/>
    <property type="molecule type" value="Genomic_DNA"/>
</dbReference>
<keyword evidence="2" id="KW-1185">Reference proteome</keyword>
<dbReference type="Proteomes" id="UP000295197">
    <property type="component" value="Unassembled WGS sequence"/>
</dbReference>
<reference evidence="1 2" key="1">
    <citation type="submission" date="2019-03" db="EMBL/GenBank/DDBJ databases">
        <title>Genomic Encyclopedia of Type Strains, Phase IV (KMG-IV): sequencing the most valuable type-strain genomes for metagenomic binning, comparative biology and taxonomic classification.</title>
        <authorList>
            <person name="Goeker M."/>
        </authorList>
    </citation>
    <scope>NUCLEOTIDE SEQUENCE [LARGE SCALE GENOMIC DNA]</scope>
    <source>
        <strain evidence="1 2">DSM 22362</strain>
    </source>
</reference>
<protein>
    <recommendedName>
        <fullName evidence="3">Fimbrillin-like protein</fullName>
    </recommendedName>
</protein>
<gene>
    <name evidence="1" type="ORF">EDC17_10742</name>
</gene>
<dbReference type="OrthoDB" id="1451431at2"/>
<evidence type="ECO:0000313" key="2">
    <source>
        <dbReference type="Proteomes" id="UP000295197"/>
    </source>
</evidence>
<sequence>MQLVCIGSETEDVASNTIASAQPAAKMPNVIEVPINPNLSAYITLEEDKEGPVKTKLNSSNKLAAKETLPITPGVKYGILVYEGDNLIPNGHKIYTAGQESSTAGFALDGGKTYTFIGYSRNTSEIPTMVGQNKLSTATINNESGQLLYFRHMQKVTAGNNNLKVTLRHKFTLVTTKIKVGTTYQGLIQQVSEGSFTQTRQNASIKLLNPMVQPLKPWLPMQDMVPKKT</sequence>
<evidence type="ECO:0000313" key="1">
    <source>
        <dbReference type="EMBL" id="TCV05362.1"/>
    </source>
</evidence>
<comment type="caution">
    <text evidence="1">The sequence shown here is derived from an EMBL/GenBank/DDBJ whole genome shotgun (WGS) entry which is preliminary data.</text>
</comment>
<accession>A0A4R3VPX4</accession>
<dbReference type="AlphaFoldDB" id="A0A4R3VPX4"/>
<name>A0A4R3VPX4_9SPHI</name>
<evidence type="ECO:0008006" key="3">
    <source>
        <dbReference type="Google" id="ProtNLM"/>
    </source>
</evidence>
<dbReference type="RefSeq" id="WP_132779212.1">
    <property type="nucleotide sequence ID" value="NZ_SMBZ01000074.1"/>
</dbReference>
<proteinExistence type="predicted"/>